<gene>
    <name evidence="2" type="ORF">AXE77_02745</name>
</gene>
<dbReference type="OrthoDB" id="3780655at2"/>
<comment type="caution">
    <text evidence="2">The sequence shown here is derived from an EMBL/GenBank/DDBJ whole genome shotgun (WGS) entry which is preliminary data.</text>
</comment>
<name>A0A3E1J223_GARVA</name>
<dbReference type="PANTHER" id="PTHR43404">
    <property type="entry name" value="LIPOPOLYSACCHARIDE CHOLINEPHOSPHOTRANSFERASE LICD"/>
    <property type="match status" value="1"/>
</dbReference>
<dbReference type="InterPro" id="IPR052942">
    <property type="entry name" value="LPS_cholinephosphotransferase"/>
</dbReference>
<dbReference type="InterPro" id="IPR007074">
    <property type="entry name" value="LicD/FKTN/FKRP_NTP_transf"/>
</dbReference>
<keyword evidence="2" id="KW-0808">Transferase</keyword>
<dbReference type="PANTHER" id="PTHR43404:SF2">
    <property type="entry name" value="LIPOPOLYSACCHARIDE CHOLINEPHOSPHOTRANSFERASE LICD"/>
    <property type="match status" value="1"/>
</dbReference>
<proteinExistence type="predicted"/>
<feature type="domain" description="LicD/FKTN/FKRP nucleotidyltransferase" evidence="1">
    <location>
        <begin position="124"/>
        <end position="337"/>
    </location>
</feature>
<protein>
    <submittedName>
        <fullName evidence="2">Lipopolysaccharide cholinephosphotransferase</fullName>
    </submittedName>
</protein>
<evidence type="ECO:0000259" key="1">
    <source>
        <dbReference type="Pfam" id="PF04991"/>
    </source>
</evidence>
<dbReference type="Proteomes" id="UP000259221">
    <property type="component" value="Unassembled WGS sequence"/>
</dbReference>
<dbReference type="EMBL" id="LRTV01000001">
    <property type="protein sequence ID" value="RFD80409.1"/>
    <property type="molecule type" value="Genomic_DNA"/>
</dbReference>
<accession>A0A3E1J223</accession>
<organism evidence="2 3">
    <name type="scientific">Gardnerella vaginalis</name>
    <dbReference type="NCBI Taxonomy" id="2702"/>
    <lineage>
        <taxon>Bacteria</taxon>
        <taxon>Bacillati</taxon>
        <taxon>Actinomycetota</taxon>
        <taxon>Actinomycetes</taxon>
        <taxon>Bifidobacteriales</taxon>
        <taxon>Bifidobacteriaceae</taxon>
        <taxon>Gardnerella</taxon>
    </lineage>
</organism>
<reference evidence="2 3" key="1">
    <citation type="submission" date="2016-02" db="EMBL/GenBank/DDBJ databases">
        <authorList>
            <person name="Alioto T."/>
            <person name="Alioto T."/>
        </authorList>
    </citation>
    <scope>NUCLEOTIDE SEQUENCE [LARGE SCALE GENOMIC DNA]</scope>
    <source>
        <strain evidence="2 3">NR010</strain>
    </source>
</reference>
<dbReference type="Pfam" id="PF04991">
    <property type="entry name" value="LicD"/>
    <property type="match status" value="1"/>
</dbReference>
<dbReference type="RefSeq" id="WP_116712007.1">
    <property type="nucleotide sequence ID" value="NZ_LRTV01000001.1"/>
</dbReference>
<dbReference type="GO" id="GO:0016740">
    <property type="term" value="F:transferase activity"/>
    <property type="evidence" value="ECO:0007669"/>
    <property type="project" value="UniProtKB-KW"/>
</dbReference>
<evidence type="ECO:0000313" key="2">
    <source>
        <dbReference type="EMBL" id="RFD80409.1"/>
    </source>
</evidence>
<dbReference type="AlphaFoldDB" id="A0A3E1J223"/>
<dbReference type="GO" id="GO:0009100">
    <property type="term" value="P:glycoprotein metabolic process"/>
    <property type="evidence" value="ECO:0007669"/>
    <property type="project" value="UniProtKB-ARBA"/>
</dbReference>
<evidence type="ECO:0000313" key="3">
    <source>
        <dbReference type="Proteomes" id="UP000259221"/>
    </source>
</evidence>
<sequence>MVSPLRRIVSWIIGRLPSSKRSIVEVREQLSAIQTQISRLQECVDARCAHLEVEQRNVEKSLRTEILTNREQSSIMAWSNYRKDGESSVDAHKRFFLSLPKATGSMRVIQRGCASLLSEFAQIAQQHNLQYWADFGTLLGCVRHRGFIPWDDDVDLGMMREDIDKLLTMLREDAALRARYRAVLVYDPYVCCRQLRLRYANNSNPCFLDIFFYDYVPDLTPEQRQSFVSLRKDLQQELRSQTFFNAWLDRGYVEQGGEYTASIEQIFQSFQKKAVSQGLVVSKSCARNVVYGLDNVDAENLYLAQCSEIFPVKMATFEDFSVAIPQLSENILERVYGDIYQLPSDIITHFRHVDCESLHSSHTDDVIEQDIRSNPYALGCRRLE</sequence>